<dbReference type="RefSeq" id="WP_224033367.1">
    <property type="nucleotide sequence ID" value="NZ_AP024849.1"/>
</dbReference>
<reference evidence="3" key="1">
    <citation type="submission" date="2021-07" db="EMBL/GenBank/DDBJ databases">
        <title>Complete genome sequencing of a Clostridium isolate.</title>
        <authorList>
            <person name="Ueki A."/>
            <person name="Tonouchi A."/>
        </authorList>
    </citation>
    <scope>NUCLEOTIDE SEQUENCE [LARGE SCALE GENOMIC DNA]</scope>
    <source>
        <strain evidence="3">C5S11</strain>
    </source>
</reference>
<dbReference type="InterPro" id="IPR001387">
    <property type="entry name" value="Cro/C1-type_HTH"/>
</dbReference>
<dbReference type="EMBL" id="AP024849">
    <property type="protein sequence ID" value="BCZ46972.1"/>
    <property type="molecule type" value="Genomic_DNA"/>
</dbReference>
<gene>
    <name evidence="2" type="ORF">psyc5s11_30390</name>
</gene>
<dbReference type="PROSITE" id="PS50943">
    <property type="entry name" value="HTH_CROC1"/>
    <property type="match status" value="1"/>
</dbReference>
<keyword evidence="3" id="KW-1185">Reference proteome</keyword>
<feature type="domain" description="HTH cro/C1-type" evidence="1">
    <location>
        <begin position="5"/>
        <end position="60"/>
    </location>
</feature>
<evidence type="ECO:0000313" key="3">
    <source>
        <dbReference type="Proteomes" id="UP000824633"/>
    </source>
</evidence>
<evidence type="ECO:0000259" key="1">
    <source>
        <dbReference type="PROSITE" id="PS50943"/>
    </source>
</evidence>
<organism evidence="2 3">
    <name type="scientific">Clostridium gelidum</name>
    <dbReference type="NCBI Taxonomy" id="704125"/>
    <lineage>
        <taxon>Bacteria</taxon>
        <taxon>Bacillati</taxon>
        <taxon>Bacillota</taxon>
        <taxon>Clostridia</taxon>
        <taxon>Eubacteriales</taxon>
        <taxon>Clostridiaceae</taxon>
        <taxon>Clostridium</taxon>
    </lineage>
</organism>
<dbReference type="InterPro" id="IPR010982">
    <property type="entry name" value="Lambda_DNA-bd_dom_sf"/>
</dbReference>
<dbReference type="Proteomes" id="UP000824633">
    <property type="component" value="Chromosome"/>
</dbReference>
<dbReference type="SUPFAM" id="SSF47413">
    <property type="entry name" value="lambda repressor-like DNA-binding domains"/>
    <property type="match status" value="1"/>
</dbReference>
<sequence>MYANLRVTRNTNSISVKQMCNLLGLKTKAAYYKKEMGNVNFTLIEAKKISDFFNMPIEEIFFKQICS</sequence>
<name>A0ABN6IXZ0_9CLOT</name>
<proteinExistence type="predicted"/>
<accession>A0ABN6IXZ0</accession>
<dbReference type="Gene3D" id="1.10.260.40">
    <property type="entry name" value="lambda repressor-like DNA-binding domains"/>
    <property type="match status" value="1"/>
</dbReference>
<protein>
    <recommendedName>
        <fullName evidence="1">HTH cro/C1-type domain-containing protein</fullName>
    </recommendedName>
</protein>
<evidence type="ECO:0000313" key="2">
    <source>
        <dbReference type="EMBL" id="BCZ46972.1"/>
    </source>
</evidence>